<feature type="region of interest" description="Disordered" evidence="3">
    <location>
        <begin position="422"/>
        <end position="561"/>
    </location>
</feature>
<feature type="compositionally biased region" description="Basic and acidic residues" evidence="3">
    <location>
        <begin position="292"/>
        <end position="302"/>
    </location>
</feature>
<feature type="region of interest" description="Disordered" evidence="3">
    <location>
        <begin position="45"/>
        <end position="173"/>
    </location>
</feature>
<evidence type="ECO:0000256" key="3">
    <source>
        <dbReference type="SAM" id="MobiDB-lite"/>
    </source>
</evidence>
<dbReference type="OrthoDB" id="5598844at2759"/>
<evidence type="ECO:0000313" key="4">
    <source>
        <dbReference type="EMBL" id="USW47471.1"/>
    </source>
</evidence>
<sequence length="620" mass="67813">MLAVSHRSFEVLSTLHAGLDMEDSGTINPAALNALANTISPNLLSAASPRGQKRSRTPESYTAPGVNTEGDDAKTNKIRKIKAEQSPAPTNMSMAVGHQPVQTPHMRTSSLSHASPTQASPTRSTPGSVSKPPVVKALPTVRDHTTDQLGPEGDEYIPRETDEAGETKVSKDGYPLGERKYRCRTFHVPNRGEKLFMLATECARVLGYRDSYLLFNKNRSLYKIIANQTEKDNLIQQEILPYSYRSRQIAIVTARSMFRQFGSRLIEGGRRVRDDYWEAKARKQGFTEDDPAGEKRPGAARAREQAAAEAAASHANAINSLPQGEVIYSNAGLDGGPPGLGQPSLAPLPMIHLPSEDLRPSASGGILRPRQEVTGPAYIDATRSSAPSDIMTQAVGAADFNKQLAAQREHRRSYLQNYWERPHEQQTTEAPAEQAGASTVAPQNLQSPQSVAQQRQDMPQAYSGYQNQQNTMPSPVQTMHRAATSSQIHHGSPSMAMNAQHRQTPSYNYQQNQMWPPPQPQPSPLGQSHMSGYGQQQQPQQQQQQHHSQMPPPQMPGQGMSYAQQLGQMNSAYGGMNRSMYQPNPSQYMGGQTQSGAGPQPGMQGWAGPGSSMPQNYGYQ</sequence>
<evidence type="ECO:0000256" key="1">
    <source>
        <dbReference type="ARBA" id="ARBA00023015"/>
    </source>
</evidence>
<dbReference type="GO" id="GO:0016586">
    <property type="term" value="C:RSC-type complex"/>
    <property type="evidence" value="ECO:0007669"/>
    <property type="project" value="TreeGrafter"/>
</dbReference>
<name>A0A9Q9AMG3_9PEZI</name>
<gene>
    <name evidence="4" type="ORF">Slin15195_G007900</name>
</gene>
<evidence type="ECO:0000256" key="2">
    <source>
        <dbReference type="ARBA" id="ARBA00023163"/>
    </source>
</evidence>
<reference evidence="4" key="1">
    <citation type="submission" date="2022-06" db="EMBL/GenBank/DDBJ databases">
        <title>Complete genome sequences of two strains of the flax pathogen Septoria linicola.</title>
        <authorList>
            <person name="Lapalu N."/>
            <person name="Simon A."/>
            <person name="Demenou B."/>
            <person name="Paumier D."/>
            <person name="Guillot M.-P."/>
            <person name="Gout L."/>
            <person name="Valade R."/>
        </authorList>
    </citation>
    <scope>NUCLEOTIDE SEQUENCE</scope>
    <source>
        <strain evidence="4">SE15195</strain>
    </source>
</reference>
<dbReference type="PANTHER" id="PTHR22597">
    <property type="entry name" value="POLYCOMB GROUP PROTEIN"/>
    <property type="match status" value="1"/>
</dbReference>
<accession>A0A9Q9AMG3</accession>
<evidence type="ECO:0000313" key="5">
    <source>
        <dbReference type="Proteomes" id="UP001056384"/>
    </source>
</evidence>
<feature type="compositionally biased region" description="Polar residues" evidence="3">
    <location>
        <begin position="436"/>
        <end position="509"/>
    </location>
</feature>
<feature type="compositionally biased region" description="Polar residues" evidence="3">
    <location>
        <begin position="100"/>
        <end position="128"/>
    </location>
</feature>
<feature type="region of interest" description="Disordered" evidence="3">
    <location>
        <begin position="283"/>
        <end position="302"/>
    </location>
</feature>
<feature type="compositionally biased region" description="Low complexity" evidence="3">
    <location>
        <begin position="524"/>
        <end position="549"/>
    </location>
</feature>
<dbReference type="Proteomes" id="UP001056384">
    <property type="component" value="Chromosome 1"/>
</dbReference>
<feature type="region of interest" description="Disordered" evidence="3">
    <location>
        <begin position="573"/>
        <end position="620"/>
    </location>
</feature>
<dbReference type="Pfam" id="PF08624">
    <property type="entry name" value="CRC_subunit"/>
    <property type="match status" value="1"/>
</dbReference>
<feature type="compositionally biased region" description="Polar residues" evidence="3">
    <location>
        <begin position="579"/>
        <end position="597"/>
    </location>
</feature>
<dbReference type="AlphaFoldDB" id="A0A9Q9AMG3"/>
<dbReference type="GO" id="GO:0031490">
    <property type="term" value="F:chromatin DNA binding"/>
    <property type="evidence" value="ECO:0007669"/>
    <property type="project" value="TreeGrafter"/>
</dbReference>
<keyword evidence="1" id="KW-0805">Transcription regulation</keyword>
<proteinExistence type="predicted"/>
<feature type="compositionally biased region" description="Basic and acidic residues" evidence="3">
    <location>
        <begin position="156"/>
        <end position="171"/>
    </location>
</feature>
<dbReference type="EMBL" id="CP099418">
    <property type="protein sequence ID" value="USW47471.1"/>
    <property type="molecule type" value="Genomic_DNA"/>
</dbReference>
<dbReference type="InterPro" id="IPR013933">
    <property type="entry name" value="CRC_Rsc7/Swp82"/>
</dbReference>
<organism evidence="4 5">
    <name type="scientific">Septoria linicola</name>
    <dbReference type="NCBI Taxonomy" id="215465"/>
    <lineage>
        <taxon>Eukaryota</taxon>
        <taxon>Fungi</taxon>
        <taxon>Dikarya</taxon>
        <taxon>Ascomycota</taxon>
        <taxon>Pezizomycotina</taxon>
        <taxon>Dothideomycetes</taxon>
        <taxon>Dothideomycetidae</taxon>
        <taxon>Mycosphaerellales</taxon>
        <taxon>Mycosphaerellaceae</taxon>
        <taxon>Septoria</taxon>
    </lineage>
</organism>
<keyword evidence="2" id="KW-0804">Transcription</keyword>
<dbReference type="PANTHER" id="PTHR22597:SF5">
    <property type="entry name" value="LOCALIZATION PROTEIN, PUTATIVE (AFU_ORTHOLOGUE AFUA_1G10600)-RELATED"/>
    <property type="match status" value="1"/>
</dbReference>
<protein>
    <submittedName>
        <fullName evidence="4">Chromatin-remodelling complex, RSC SWI/SNF subunit Rsc7/Swp82</fullName>
    </submittedName>
</protein>
<keyword evidence="5" id="KW-1185">Reference proteome</keyword>